<evidence type="ECO:0000313" key="4">
    <source>
        <dbReference type="EMBL" id="KAJ8968561.1"/>
    </source>
</evidence>
<dbReference type="AlphaFoldDB" id="A0AAV8ZPW9"/>
<evidence type="ECO:0000313" key="5">
    <source>
        <dbReference type="Proteomes" id="UP001162156"/>
    </source>
</evidence>
<dbReference type="Pfam" id="PF13359">
    <property type="entry name" value="DDE_Tnp_4"/>
    <property type="match status" value="1"/>
</dbReference>
<name>A0AAV8ZPW9_9CUCU</name>
<proteinExistence type="predicted"/>
<dbReference type="EMBL" id="JANEYF010000676">
    <property type="protein sequence ID" value="KAJ8968561.1"/>
    <property type="molecule type" value="Genomic_DNA"/>
</dbReference>
<keyword evidence="5" id="KW-1185">Reference proteome</keyword>
<gene>
    <name evidence="4" type="ORF">NQ314_002225</name>
</gene>
<organism evidence="4 5">
    <name type="scientific">Rhamnusium bicolor</name>
    <dbReference type="NCBI Taxonomy" id="1586634"/>
    <lineage>
        <taxon>Eukaryota</taxon>
        <taxon>Metazoa</taxon>
        <taxon>Ecdysozoa</taxon>
        <taxon>Arthropoda</taxon>
        <taxon>Hexapoda</taxon>
        <taxon>Insecta</taxon>
        <taxon>Pterygota</taxon>
        <taxon>Neoptera</taxon>
        <taxon>Endopterygota</taxon>
        <taxon>Coleoptera</taxon>
        <taxon>Polyphaga</taxon>
        <taxon>Cucujiformia</taxon>
        <taxon>Chrysomeloidea</taxon>
        <taxon>Cerambycidae</taxon>
        <taxon>Lepturinae</taxon>
        <taxon>Rhagiini</taxon>
        <taxon>Rhamnusium</taxon>
    </lineage>
</organism>
<dbReference type="GO" id="GO:0046872">
    <property type="term" value="F:metal ion binding"/>
    <property type="evidence" value="ECO:0007669"/>
    <property type="project" value="UniProtKB-KW"/>
</dbReference>
<sequence length="291" mass="33785">MERLVLSELIMSDDSDDSFGDEEYMYRKRRLLLSMCTLVGKGSRICIKNFLEIADEMSESDFISHFRLKCAIVNDLIKTYEEHNNSEGHQSASYRDVANRFDMSLSNLYYIILNEVVEFICKMAPAVICWPNVEQQNTTVEFFKNKTGFPGVIGSLDGSVHDARVFRNSHVIDNMRTLPNRRWVLRDSAYPCLKPLLTLYRDYGYLTYAQTKYNKVLSSTRIYIEHLRNISLNVKIIKACCVLYNMEKEDLQFMEVLQEVDFNDMADVFNENFSEGGQDIRQEVTAIINAL</sequence>
<accession>A0AAV8ZPW9</accession>
<protein>
    <recommendedName>
        <fullName evidence="3">DDE Tnp4 domain-containing protein</fullName>
    </recommendedName>
</protein>
<comment type="cofactor">
    <cofactor evidence="1">
        <name>a divalent metal cation</name>
        <dbReference type="ChEBI" id="CHEBI:60240"/>
    </cofactor>
</comment>
<keyword evidence="2" id="KW-0479">Metal-binding</keyword>
<reference evidence="4" key="1">
    <citation type="journal article" date="2023" name="Insect Mol. Biol.">
        <title>Genome sequencing provides insights into the evolution of gene families encoding plant cell wall-degrading enzymes in longhorned beetles.</title>
        <authorList>
            <person name="Shin N.R."/>
            <person name="Okamura Y."/>
            <person name="Kirsch R."/>
            <person name="Pauchet Y."/>
        </authorList>
    </citation>
    <scope>NUCLEOTIDE SEQUENCE</scope>
    <source>
        <strain evidence="4">RBIC_L_NR</strain>
    </source>
</reference>
<evidence type="ECO:0000259" key="3">
    <source>
        <dbReference type="Pfam" id="PF13359"/>
    </source>
</evidence>
<evidence type="ECO:0000256" key="1">
    <source>
        <dbReference type="ARBA" id="ARBA00001968"/>
    </source>
</evidence>
<dbReference type="InterPro" id="IPR027806">
    <property type="entry name" value="HARBI1_dom"/>
</dbReference>
<comment type="caution">
    <text evidence="4">The sequence shown here is derived from an EMBL/GenBank/DDBJ whole genome shotgun (WGS) entry which is preliminary data.</text>
</comment>
<feature type="domain" description="DDE Tnp4" evidence="3">
    <location>
        <begin position="155"/>
        <end position="227"/>
    </location>
</feature>
<evidence type="ECO:0000256" key="2">
    <source>
        <dbReference type="ARBA" id="ARBA00022723"/>
    </source>
</evidence>
<dbReference type="Proteomes" id="UP001162156">
    <property type="component" value="Unassembled WGS sequence"/>
</dbReference>